<evidence type="ECO:0000256" key="1">
    <source>
        <dbReference type="SAM" id="SignalP"/>
    </source>
</evidence>
<evidence type="ECO:0000313" key="2">
    <source>
        <dbReference type="EMBL" id="GAA0872966.1"/>
    </source>
</evidence>
<comment type="caution">
    <text evidence="2">The sequence shown here is derived from an EMBL/GenBank/DDBJ whole genome shotgun (WGS) entry which is preliminary data.</text>
</comment>
<name>A0ABP3XUL6_9FLAO</name>
<reference evidence="3" key="1">
    <citation type="journal article" date="2019" name="Int. J. Syst. Evol. Microbiol.">
        <title>The Global Catalogue of Microorganisms (GCM) 10K type strain sequencing project: providing services to taxonomists for standard genome sequencing and annotation.</title>
        <authorList>
            <consortium name="The Broad Institute Genomics Platform"/>
            <consortium name="The Broad Institute Genome Sequencing Center for Infectious Disease"/>
            <person name="Wu L."/>
            <person name="Ma J."/>
        </authorList>
    </citation>
    <scope>NUCLEOTIDE SEQUENCE [LARGE SCALE GENOMIC DNA]</scope>
    <source>
        <strain evidence="3">JCM 16082</strain>
    </source>
</reference>
<dbReference type="Proteomes" id="UP001500507">
    <property type="component" value="Unassembled WGS sequence"/>
</dbReference>
<feature type="signal peptide" evidence="1">
    <location>
        <begin position="1"/>
        <end position="26"/>
    </location>
</feature>
<sequence length="149" mass="16531">MAKKYQVMRKFLFLFSLILVFSNCESDDARTDNPFLLDVNVNVFIDLSLPQFNPLQFPNQPIYISGAGNKGLIVNNRGNGSFDAYDASDPNHAPNNCSTLSIDGIVATCGCEDENAYNIVTGGPQTDLQYPLLRYRVLDNEDGTLRITN</sequence>
<accession>A0ABP3XUL6</accession>
<organism evidence="2 3">
    <name type="scientific">Gangjinia marincola</name>
    <dbReference type="NCBI Taxonomy" id="578463"/>
    <lineage>
        <taxon>Bacteria</taxon>
        <taxon>Pseudomonadati</taxon>
        <taxon>Bacteroidota</taxon>
        <taxon>Flavobacteriia</taxon>
        <taxon>Flavobacteriales</taxon>
        <taxon>Flavobacteriaceae</taxon>
        <taxon>Gangjinia</taxon>
    </lineage>
</organism>
<proteinExistence type="predicted"/>
<gene>
    <name evidence="2" type="ORF">GCM10009117_21130</name>
</gene>
<feature type="chain" id="PRO_5045315402" evidence="1">
    <location>
        <begin position="27"/>
        <end position="149"/>
    </location>
</feature>
<keyword evidence="1" id="KW-0732">Signal</keyword>
<evidence type="ECO:0000313" key="3">
    <source>
        <dbReference type="Proteomes" id="UP001500507"/>
    </source>
</evidence>
<protein>
    <submittedName>
        <fullName evidence="2">Uncharacterized protein</fullName>
    </submittedName>
</protein>
<keyword evidence="3" id="KW-1185">Reference proteome</keyword>
<dbReference type="EMBL" id="BAAAFG010000015">
    <property type="protein sequence ID" value="GAA0872966.1"/>
    <property type="molecule type" value="Genomic_DNA"/>
</dbReference>